<comment type="caution">
    <text evidence="1">The sequence shown here is derived from an EMBL/GenBank/DDBJ whole genome shotgun (WGS) entry which is preliminary data.</text>
</comment>
<name>A0A2T5JGV1_9SPHI</name>
<protein>
    <submittedName>
        <fullName evidence="1">Uncharacterized protein</fullName>
    </submittedName>
</protein>
<accession>A0A2T5JGV1</accession>
<gene>
    <name evidence="1" type="ORF">C8P68_101875</name>
</gene>
<evidence type="ECO:0000313" key="1">
    <source>
        <dbReference type="EMBL" id="PTR01638.1"/>
    </source>
</evidence>
<organism evidence="1 2">
    <name type="scientific">Mucilaginibacter yixingensis</name>
    <dbReference type="NCBI Taxonomy" id="1295612"/>
    <lineage>
        <taxon>Bacteria</taxon>
        <taxon>Pseudomonadati</taxon>
        <taxon>Bacteroidota</taxon>
        <taxon>Sphingobacteriia</taxon>
        <taxon>Sphingobacteriales</taxon>
        <taxon>Sphingobacteriaceae</taxon>
        <taxon>Mucilaginibacter</taxon>
    </lineage>
</organism>
<proteinExistence type="predicted"/>
<sequence length="178" mass="20619">MLFYPAVKYKFKCNDIVNVKNLLNLSPAPVTQRELNVKFFIFSITLFGLIINKNIFVSEMCVTIQDTPTTEVFTTKHGAIYQNDAERCWIVDFAGKSARFDYRCFMKLRTAVYRIDIEQMLLDNTKTPDLEIIFICACDHCYVLNLTQIIALRELLEGAFVMLELNQIIHNALYRVAV</sequence>
<dbReference type="AlphaFoldDB" id="A0A2T5JGV1"/>
<keyword evidence="2" id="KW-1185">Reference proteome</keyword>
<reference evidence="1 2" key="1">
    <citation type="submission" date="2018-04" db="EMBL/GenBank/DDBJ databases">
        <title>Genomic Encyclopedia of Archaeal and Bacterial Type Strains, Phase II (KMG-II): from individual species to whole genera.</title>
        <authorList>
            <person name="Goeker M."/>
        </authorList>
    </citation>
    <scope>NUCLEOTIDE SEQUENCE [LARGE SCALE GENOMIC DNA]</scope>
    <source>
        <strain evidence="1 2">DSM 26809</strain>
    </source>
</reference>
<dbReference type="Proteomes" id="UP000244168">
    <property type="component" value="Unassembled WGS sequence"/>
</dbReference>
<dbReference type="EMBL" id="QAOQ01000001">
    <property type="protein sequence ID" value="PTR01638.1"/>
    <property type="molecule type" value="Genomic_DNA"/>
</dbReference>
<evidence type="ECO:0000313" key="2">
    <source>
        <dbReference type="Proteomes" id="UP000244168"/>
    </source>
</evidence>